<feature type="domain" description="DUF6850" evidence="2">
    <location>
        <begin position="59"/>
        <end position="536"/>
    </location>
</feature>
<organism evidence="3 4">
    <name type="scientific">Odoribacter splanchnicus</name>
    <dbReference type="NCBI Taxonomy" id="28118"/>
    <lineage>
        <taxon>Bacteria</taxon>
        <taxon>Pseudomonadati</taxon>
        <taxon>Bacteroidota</taxon>
        <taxon>Bacteroidia</taxon>
        <taxon>Bacteroidales</taxon>
        <taxon>Odoribacteraceae</taxon>
        <taxon>Odoribacter</taxon>
    </lineage>
</organism>
<dbReference type="InterPro" id="IPR049236">
    <property type="entry name" value="DUF6850"/>
</dbReference>
<gene>
    <name evidence="3" type="ORF">DXA53_01350</name>
</gene>
<dbReference type="Proteomes" id="UP000284434">
    <property type="component" value="Unassembled WGS sequence"/>
</dbReference>
<proteinExistence type="predicted"/>
<protein>
    <recommendedName>
        <fullName evidence="2">DUF6850 domain-containing protein</fullName>
    </recommendedName>
</protein>
<dbReference type="AlphaFoldDB" id="A0A413IG36"/>
<name>A0A413IG36_9BACT</name>
<evidence type="ECO:0000313" key="4">
    <source>
        <dbReference type="Proteomes" id="UP000284434"/>
    </source>
</evidence>
<sequence length="536" mass="61219">MIMKKYIKMKPVGGILITLLTALPLYAQDNNEIVGQNTPAALERMKMQNLWLEHTSNAAGAILDNTVRYSTVSLGYDIGNGTFRRPQEGKRVNSLDFKTEGGGIYEGLHGMYVWGSFSYSRYKVHKAEYNASLIDPLRGMPFIIADTNRSNWVNQDYNLEMQMTTPLLWNRVIIGITGRYQNAVGAKQLDPRPLVRLSQFTVIPSVIVKFDKHALGLNFDYYSRREDGSAGNSNNRRDQQVWELRGLGFHSEGVIGGVGGVEGLRNCNANNLGGGIQYSYFSGQVRFLLAGNYDYKVEDVTNNYTRPKMVGTVKDQIITGKLALEIKNKKENSFFTDFGYTDRSIDGIEYVQEYDNTYEVQEWITKFKSIRSNFSTKDWRLNFDYLVSRENEYKWKLGMTALYHQLADIYYLPGSKQDIDNFYVNIHAKRNFDLGKKNKLLVGLDLGLNENLDSEISYTGPDQDSRIIQDFLYRDYAYLSSEYWEGGLSFIYSNGSLMKEKANLFVSAVLNYKDVIKDSPWFGQRVVCSFSVGLNF</sequence>
<dbReference type="EMBL" id="QSCO01000002">
    <property type="protein sequence ID" value="RGY09457.1"/>
    <property type="molecule type" value="Genomic_DNA"/>
</dbReference>
<evidence type="ECO:0000256" key="1">
    <source>
        <dbReference type="SAM" id="SignalP"/>
    </source>
</evidence>
<evidence type="ECO:0000259" key="2">
    <source>
        <dbReference type="Pfam" id="PF21012"/>
    </source>
</evidence>
<accession>A0A413IG36</accession>
<feature type="chain" id="PRO_5019429755" description="DUF6850 domain-containing protein" evidence="1">
    <location>
        <begin position="28"/>
        <end position="536"/>
    </location>
</feature>
<evidence type="ECO:0000313" key="3">
    <source>
        <dbReference type="EMBL" id="RGY09457.1"/>
    </source>
</evidence>
<keyword evidence="1" id="KW-0732">Signal</keyword>
<dbReference type="Pfam" id="PF21012">
    <property type="entry name" value="DUF6850"/>
    <property type="match status" value="1"/>
</dbReference>
<comment type="caution">
    <text evidence="3">The sequence shown here is derived from an EMBL/GenBank/DDBJ whole genome shotgun (WGS) entry which is preliminary data.</text>
</comment>
<reference evidence="3 4" key="1">
    <citation type="submission" date="2018-08" db="EMBL/GenBank/DDBJ databases">
        <title>A genome reference for cultivated species of the human gut microbiota.</title>
        <authorList>
            <person name="Zou Y."/>
            <person name="Xue W."/>
            <person name="Luo G."/>
        </authorList>
    </citation>
    <scope>NUCLEOTIDE SEQUENCE [LARGE SCALE GENOMIC DNA]</scope>
    <source>
        <strain evidence="3 4">OF03-11</strain>
    </source>
</reference>
<feature type="signal peptide" evidence="1">
    <location>
        <begin position="1"/>
        <end position="27"/>
    </location>
</feature>